<dbReference type="PANTHER" id="PTHR21226:SF8">
    <property type="entry name" value="ABPA10-RELATED"/>
    <property type="match status" value="1"/>
</dbReference>
<sequence>MKFAGALVILGAALLLLVTGGDCGICPAIKQDVHLFFYGTPEEYVKHVEKYKDGLETLENKEKLKKCIDSKMTKEDKAHATAIKEIEASSSC</sequence>
<dbReference type="InterPro" id="IPR006178">
    <property type="entry name" value="CH1-like"/>
</dbReference>
<dbReference type="CDD" id="cd00633">
    <property type="entry name" value="Secretoglobin"/>
    <property type="match status" value="1"/>
</dbReference>
<dbReference type="Ensembl" id="ENSMSIT00000024380.1">
    <property type="protein sequence ID" value="ENSMSIP00000019306.1"/>
    <property type="gene ID" value="ENSMSIG00000016421.1"/>
</dbReference>
<evidence type="ECO:0000256" key="2">
    <source>
        <dbReference type="ARBA" id="ARBA00008650"/>
    </source>
</evidence>
<evidence type="ECO:0000256" key="4">
    <source>
        <dbReference type="ARBA" id="ARBA00022729"/>
    </source>
</evidence>
<accession>A0A8C6HET9</accession>
<feature type="signal peptide" evidence="5">
    <location>
        <begin position="1"/>
        <end position="23"/>
    </location>
</feature>
<comment type="subcellular location">
    <subcellularLocation>
        <location evidence="1">Secreted</location>
    </subcellularLocation>
</comment>
<dbReference type="Gene3D" id="1.20.920.50">
    <property type="match status" value="1"/>
</dbReference>
<feature type="chain" id="PRO_5034070871" description="Androgen-binding protein" evidence="5">
    <location>
        <begin position="24"/>
        <end position="92"/>
    </location>
</feature>
<comment type="similarity">
    <text evidence="2">Belongs to the secretoglobin family.</text>
</comment>
<dbReference type="GO" id="GO:0005496">
    <property type="term" value="F:steroid binding"/>
    <property type="evidence" value="ECO:0007669"/>
    <property type="project" value="TreeGrafter"/>
</dbReference>
<keyword evidence="3" id="KW-0964">Secreted</keyword>
<evidence type="ECO:0000256" key="5">
    <source>
        <dbReference type="SAM" id="SignalP"/>
    </source>
</evidence>
<dbReference type="SMART" id="SM00096">
    <property type="entry name" value="UTG"/>
    <property type="match status" value="1"/>
</dbReference>
<name>A0A8C6HET9_MUSSI</name>
<dbReference type="Pfam" id="PF01099">
    <property type="entry name" value="Uteroglobin"/>
    <property type="match status" value="1"/>
</dbReference>
<reference evidence="6" key="1">
    <citation type="submission" date="2025-08" db="UniProtKB">
        <authorList>
            <consortium name="Ensembl"/>
        </authorList>
    </citation>
    <scope>IDENTIFICATION</scope>
</reference>
<dbReference type="InterPro" id="IPR016126">
    <property type="entry name" value="Secretoglobin"/>
</dbReference>
<evidence type="ECO:0000256" key="1">
    <source>
        <dbReference type="ARBA" id="ARBA00004613"/>
    </source>
</evidence>
<dbReference type="PROSITE" id="PS51311">
    <property type="entry name" value="SCGB"/>
    <property type="match status" value="1"/>
</dbReference>
<protein>
    <recommendedName>
        <fullName evidence="8">Androgen-binding protein</fullName>
    </recommendedName>
</protein>
<evidence type="ECO:0000256" key="3">
    <source>
        <dbReference type="ARBA" id="ARBA00022525"/>
    </source>
</evidence>
<evidence type="ECO:0000313" key="7">
    <source>
        <dbReference type="Proteomes" id="UP000694415"/>
    </source>
</evidence>
<dbReference type="InterPro" id="IPR035960">
    <property type="entry name" value="Secretoglobin_sf"/>
</dbReference>
<proteinExistence type="inferred from homology"/>
<keyword evidence="7" id="KW-1185">Reference proteome</keyword>
<dbReference type="GeneTree" id="ENSGT00390000009774"/>
<organism evidence="6 7">
    <name type="scientific">Mus spicilegus</name>
    <name type="common">Mound-building mouse</name>
    <dbReference type="NCBI Taxonomy" id="10103"/>
    <lineage>
        <taxon>Eukaryota</taxon>
        <taxon>Metazoa</taxon>
        <taxon>Chordata</taxon>
        <taxon>Craniata</taxon>
        <taxon>Vertebrata</taxon>
        <taxon>Euteleostomi</taxon>
        <taxon>Mammalia</taxon>
        <taxon>Eutheria</taxon>
        <taxon>Euarchontoglires</taxon>
        <taxon>Glires</taxon>
        <taxon>Rodentia</taxon>
        <taxon>Myomorpha</taxon>
        <taxon>Muroidea</taxon>
        <taxon>Muridae</taxon>
        <taxon>Murinae</taxon>
        <taxon>Mus</taxon>
        <taxon>Mus</taxon>
    </lineage>
</organism>
<dbReference type="SUPFAM" id="SSF48201">
    <property type="entry name" value="Uteroglobin-like"/>
    <property type="match status" value="1"/>
</dbReference>
<dbReference type="GO" id="GO:0005576">
    <property type="term" value="C:extracellular region"/>
    <property type="evidence" value="ECO:0007669"/>
    <property type="project" value="UniProtKB-SubCell"/>
</dbReference>
<dbReference type="Proteomes" id="UP000694415">
    <property type="component" value="Unplaced"/>
</dbReference>
<keyword evidence="4 5" id="KW-0732">Signal</keyword>
<dbReference type="FunFam" id="1.20.920.50:FF:000001">
    <property type="entry name" value="Androgen-binding protein"/>
    <property type="match status" value="1"/>
</dbReference>
<dbReference type="AlphaFoldDB" id="A0A8C6HET9"/>
<evidence type="ECO:0000313" key="6">
    <source>
        <dbReference type="Ensembl" id="ENSMSIP00000019306.1"/>
    </source>
</evidence>
<dbReference type="InterPro" id="IPR053723">
    <property type="entry name" value="Secretoglobin_Domain_sf"/>
</dbReference>
<dbReference type="PANTHER" id="PTHR21226">
    <property type="entry name" value="ABPA10-RELATED"/>
    <property type="match status" value="1"/>
</dbReference>
<evidence type="ECO:0008006" key="8">
    <source>
        <dbReference type="Google" id="ProtNLM"/>
    </source>
</evidence>
<reference evidence="6" key="2">
    <citation type="submission" date="2025-09" db="UniProtKB">
        <authorList>
            <consortium name="Ensembl"/>
        </authorList>
    </citation>
    <scope>IDENTIFICATION</scope>
</reference>
<dbReference type="PRINTS" id="PR00827">
    <property type="entry name" value="FELALLERGEN"/>
</dbReference>